<evidence type="ECO:0000256" key="1">
    <source>
        <dbReference type="SAM" id="Phobius"/>
    </source>
</evidence>
<keyword evidence="3" id="KW-1185">Reference proteome</keyword>
<dbReference type="Pfam" id="PF07098">
    <property type="entry name" value="DUF1360"/>
    <property type="match status" value="1"/>
</dbReference>
<reference evidence="2 3" key="1">
    <citation type="submission" date="2024-09" db="EMBL/GenBank/DDBJ databases">
        <authorList>
            <person name="Sun Q."/>
            <person name="Mori K."/>
        </authorList>
    </citation>
    <scope>NUCLEOTIDE SEQUENCE [LARGE SCALE GENOMIC DNA]</scope>
    <source>
        <strain evidence="2 3">JCM 11201</strain>
    </source>
</reference>
<feature type="transmembrane region" description="Helical" evidence="1">
    <location>
        <begin position="95"/>
        <end position="117"/>
    </location>
</feature>
<feature type="transmembrane region" description="Helical" evidence="1">
    <location>
        <begin position="63"/>
        <end position="89"/>
    </location>
</feature>
<accession>A0ABV5WQU4</accession>
<protein>
    <submittedName>
        <fullName evidence="2">DUF1360 domain-containing protein</fullName>
    </submittedName>
</protein>
<feature type="transmembrane region" description="Helical" evidence="1">
    <location>
        <begin position="6"/>
        <end position="24"/>
    </location>
</feature>
<dbReference type="InterPro" id="IPR010773">
    <property type="entry name" value="Mycophage_PG1_Gp7"/>
</dbReference>
<proteinExistence type="predicted"/>
<comment type="caution">
    <text evidence="2">The sequence shown here is derived from an EMBL/GenBank/DDBJ whole genome shotgun (WGS) entry which is preliminary data.</text>
</comment>
<gene>
    <name evidence="2" type="ORF">ACFFMS_31205</name>
</gene>
<name>A0ABV5WQU4_9BACI</name>
<evidence type="ECO:0000313" key="3">
    <source>
        <dbReference type="Proteomes" id="UP001589609"/>
    </source>
</evidence>
<organism evidence="2 3">
    <name type="scientific">Ectobacillus funiculus</name>
    <dbReference type="NCBI Taxonomy" id="137993"/>
    <lineage>
        <taxon>Bacteria</taxon>
        <taxon>Bacillati</taxon>
        <taxon>Bacillota</taxon>
        <taxon>Bacilli</taxon>
        <taxon>Bacillales</taxon>
        <taxon>Bacillaceae</taxon>
        <taxon>Ectobacillus</taxon>
    </lineage>
</organism>
<evidence type="ECO:0000313" key="2">
    <source>
        <dbReference type="EMBL" id="MFB9762695.1"/>
    </source>
</evidence>
<dbReference type="EMBL" id="JBHMAF010000200">
    <property type="protein sequence ID" value="MFB9762695.1"/>
    <property type="molecule type" value="Genomic_DNA"/>
</dbReference>
<keyword evidence="1" id="KW-0812">Transmembrane</keyword>
<dbReference type="Proteomes" id="UP001589609">
    <property type="component" value="Unassembled WGS sequence"/>
</dbReference>
<keyword evidence="1" id="KW-0472">Membrane</keyword>
<sequence length="121" mass="14161">MVMNNWFLFVLFALASFRLTRLIVYDKITKFIRNPFIEEVDVQDEDGSVVTYVRIKGRGLRKWIGELLSCYWCTGIWTTAFLMALYYFMPKFTEWLLFLLGIAGVAAIIETVVSRLINDEN</sequence>
<dbReference type="RefSeq" id="WP_379952567.1">
    <property type="nucleotide sequence ID" value="NZ_JBHMAF010000200.1"/>
</dbReference>
<keyword evidence="1" id="KW-1133">Transmembrane helix</keyword>